<dbReference type="InterPro" id="IPR014756">
    <property type="entry name" value="Ig_E-set"/>
</dbReference>
<dbReference type="RefSeq" id="WP_231953487.1">
    <property type="nucleotide sequence ID" value="NZ_BOMJ01000008.1"/>
</dbReference>
<dbReference type="InterPro" id="IPR013784">
    <property type="entry name" value="Carb-bd-like_fold"/>
</dbReference>
<dbReference type="AlphaFoldDB" id="A0A1H2BU67"/>
<reference evidence="14 15" key="1">
    <citation type="submission" date="2016-10" db="EMBL/GenBank/DDBJ databases">
        <authorList>
            <person name="de Groot N.N."/>
        </authorList>
    </citation>
    <scope>NUCLEOTIDE SEQUENCE [LARGE SCALE GENOMIC DNA]</scope>
    <source>
        <strain evidence="14 15">DSM 43941</strain>
    </source>
</reference>
<protein>
    <recommendedName>
        <fullName evidence="11">1,4-alpha-D-glucan glucanohydrolase</fullName>
        <ecNumber evidence="3">3.2.1.1</ecNumber>
        <ecNumber evidence="9">3.2.1.41</ecNumber>
    </recommendedName>
    <alternativeName>
        <fullName evidence="10">Alpha-dextrin endo-1,6-alpha-glucosidase</fullName>
    </alternativeName>
    <alternativeName>
        <fullName evidence="12">Pullulan 6-glucanohydrolase</fullName>
    </alternativeName>
</protein>
<evidence type="ECO:0000256" key="5">
    <source>
        <dbReference type="ARBA" id="ARBA00022801"/>
    </source>
</evidence>
<dbReference type="Pfam" id="PF03714">
    <property type="entry name" value="PUD"/>
    <property type="match status" value="2"/>
</dbReference>
<keyword evidence="7" id="KW-0326">Glycosidase</keyword>
<evidence type="ECO:0000313" key="14">
    <source>
        <dbReference type="EMBL" id="SDT61713.1"/>
    </source>
</evidence>
<dbReference type="GO" id="GO:0051060">
    <property type="term" value="F:pullulanase activity"/>
    <property type="evidence" value="ECO:0007669"/>
    <property type="project" value="UniProtKB-EC"/>
</dbReference>
<name>A0A1H2BU67_9ACTN</name>
<evidence type="ECO:0000256" key="4">
    <source>
        <dbReference type="ARBA" id="ARBA00022729"/>
    </source>
</evidence>
<dbReference type="SUPFAM" id="SSF49452">
    <property type="entry name" value="Starch-binding domain-like"/>
    <property type="match status" value="2"/>
</dbReference>
<dbReference type="GO" id="GO:0005975">
    <property type="term" value="P:carbohydrate metabolic process"/>
    <property type="evidence" value="ECO:0007669"/>
    <property type="project" value="InterPro"/>
</dbReference>
<evidence type="ECO:0000313" key="15">
    <source>
        <dbReference type="Proteomes" id="UP000198688"/>
    </source>
</evidence>
<keyword evidence="5" id="KW-0378">Hydrolase</keyword>
<dbReference type="InterPro" id="IPR006047">
    <property type="entry name" value="GH13_cat_dom"/>
</dbReference>
<evidence type="ECO:0000256" key="7">
    <source>
        <dbReference type="ARBA" id="ARBA00023295"/>
    </source>
</evidence>
<organism evidence="14 15">
    <name type="scientific">Actinoplanes derwentensis</name>
    <dbReference type="NCBI Taxonomy" id="113562"/>
    <lineage>
        <taxon>Bacteria</taxon>
        <taxon>Bacillati</taxon>
        <taxon>Actinomycetota</taxon>
        <taxon>Actinomycetes</taxon>
        <taxon>Micromonosporales</taxon>
        <taxon>Micromonosporaceae</taxon>
        <taxon>Actinoplanes</taxon>
    </lineage>
</organism>
<proteinExistence type="inferred from homology"/>
<dbReference type="STRING" id="113562.SAMN04489716_4894"/>
<dbReference type="EC" id="3.2.1.41" evidence="9"/>
<evidence type="ECO:0000256" key="6">
    <source>
        <dbReference type="ARBA" id="ARBA00022837"/>
    </source>
</evidence>
<dbReference type="InterPro" id="IPR024561">
    <property type="entry name" value="Pullul_strch_C"/>
</dbReference>
<gene>
    <name evidence="14" type="ORF">SAMN04489716_4894</name>
</gene>
<dbReference type="InterPro" id="IPR013783">
    <property type="entry name" value="Ig-like_fold"/>
</dbReference>
<dbReference type="Proteomes" id="UP000198688">
    <property type="component" value="Chromosome I"/>
</dbReference>
<sequence length="1036" mass="114205">MKTWLVVHYQRADDDYSNWVLHAWGDLAPGADLAYPDGVPFAGEDAWGRFAWVRLAEGARKAGFLILNRHGGKDVDDDRWITLDDASEIWVTAGETEVRTEPPVPPEPEHDDVVIHYRRPGGDYAGWGLHCWEGVPVAEKPRWGSPRMPTRFDAFGAVFRVRVRPDAVGLRYVLHRGEHKDLPDDQRLDLTTTREVWLTAGQTAPVRPDLGDTLGPELDPARAHAVFLDRTTVALPEWFAARATAFTLNGLSLVPRPGGLFQAQSRLFPHLRAYRAYAVPELPDDELRELLRDRLLVEGPDGSAVTAVQIAGVLDDLYPDAATAELGPVLDDEGRPRLSVWAPTAQVVELELFRQTGDEPRIHPMTRDDTTGVWSVTGKRKWLHRWYRFRVRVWQPAVQRVATTSVTDPYSVSLAVDSTHSQIIDFDDPALAPPGWADLVKPPAVAPARMQITELSVRDFSVFDTTVPSPERGGFLAFTRDESNGMRHLRSLADAGLTHVHLLPVNDFATVPDRWADQAAPMCDLTSFPPDSAEQQRAVMEVADQDGFNWGYDPWHWTTPEGSFATDPDGPDRIRQMRAAVTALNQTGLRVVLDVVYNHTMGDGLDRFSVLDRIVPGYYHRLIADGSTAESTCCPNTATEHTMMARLVVDSLVTWAREYRIDGFRFDLMGHHPKSNILAVREALHRIDPDIALYGEGWNFGEVAYDARFVQATQVNMAGTGVGTFNDRLRDAIRGGSAHGDPGVRGFATGLGSDVPLWLHDQIKVGLSGALATYRFTGHDGHEHIGAEIGAGYAHDPGEAVNYVDAHDNEILYDAMAFKLPCGISQVDRARMQVLALAMVVLSQGAGFVAFGTERLRSKSLDRNSYNSGDWFNGVRWDPAQGNGFGLGLPPEADNRDQWDWARPLLGDPDLVPAPDVIGLAAERYRELLRIRRSSPVFGLPTAEEVQRRLSFPRSGPGEQPGVIVMDLDGTGLDARWGRTVVVFNATGTPARPDIPDAGGLRLHPELTGSVDPVLRGVTPAEIPARSVAVFVSAAP</sequence>
<dbReference type="Pfam" id="PF02922">
    <property type="entry name" value="CBM_48"/>
    <property type="match status" value="1"/>
</dbReference>
<feature type="domain" description="Glycosyl hydrolase family 13 catalytic" evidence="13">
    <location>
        <begin position="509"/>
        <end position="881"/>
    </location>
</feature>
<keyword evidence="4" id="KW-0732">Signal</keyword>
<dbReference type="GO" id="GO:0030246">
    <property type="term" value="F:carbohydrate binding"/>
    <property type="evidence" value="ECO:0007669"/>
    <property type="project" value="InterPro"/>
</dbReference>
<dbReference type="Pfam" id="PF11852">
    <property type="entry name" value="Pullul_strch_C"/>
    <property type="match status" value="1"/>
</dbReference>
<dbReference type="InterPro" id="IPR013780">
    <property type="entry name" value="Glyco_hydro_b"/>
</dbReference>
<evidence type="ECO:0000256" key="3">
    <source>
        <dbReference type="ARBA" id="ARBA00012595"/>
    </source>
</evidence>
<keyword evidence="15" id="KW-1185">Reference proteome</keyword>
<evidence type="ECO:0000256" key="9">
    <source>
        <dbReference type="ARBA" id="ARBA00024062"/>
    </source>
</evidence>
<comment type="catalytic activity">
    <reaction evidence="1">
        <text>Endohydrolysis of (1-&gt;4)-alpha-D-glucosidic linkages in polysaccharides containing three or more (1-&gt;4)-alpha-linked D-glucose units.</text>
        <dbReference type="EC" id="3.2.1.1"/>
    </reaction>
</comment>
<evidence type="ECO:0000256" key="12">
    <source>
        <dbReference type="ARBA" id="ARBA00031076"/>
    </source>
</evidence>
<evidence type="ECO:0000256" key="11">
    <source>
        <dbReference type="ARBA" id="ARBA00030238"/>
    </source>
</evidence>
<dbReference type="CDD" id="cd02860">
    <property type="entry name" value="E_set_Pullulanase"/>
    <property type="match status" value="1"/>
</dbReference>
<keyword evidence="6" id="KW-0106">Calcium</keyword>
<comment type="similarity">
    <text evidence="2">Belongs to the glycosyl hydrolase 13 family.</text>
</comment>
<dbReference type="InterPro" id="IPR004193">
    <property type="entry name" value="Glyco_hydro_13_N"/>
</dbReference>
<dbReference type="InterPro" id="IPR005323">
    <property type="entry name" value="CBM41_pullulanase"/>
</dbReference>
<evidence type="ECO:0000256" key="8">
    <source>
        <dbReference type="ARBA" id="ARBA00023965"/>
    </source>
</evidence>
<dbReference type="Gene3D" id="2.60.40.1110">
    <property type="match status" value="2"/>
</dbReference>
<dbReference type="CDD" id="cd11341">
    <property type="entry name" value="AmyAc_Pullulanase_LD-like"/>
    <property type="match status" value="1"/>
</dbReference>
<dbReference type="Gene3D" id="2.60.40.10">
    <property type="entry name" value="Immunoglobulins"/>
    <property type="match status" value="1"/>
</dbReference>
<dbReference type="Pfam" id="PF17967">
    <property type="entry name" value="Pullulanase_N2"/>
    <property type="match status" value="1"/>
</dbReference>
<dbReference type="SUPFAM" id="SSF51011">
    <property type="entry name" value="Glycosyl hydrolase domain"/>
    <property type="match status" value="1"/>
</dbReference>
<dbReference type="EC" id="3.2.1.1" evidence="3"/>
<dbReference type="EMBL" id="LT629758">
    <property type="protein sequence ID" value="SDT61713.1"/>
    <property type="molecule type" value="Genomic_DNA"/>
</dbReference>
<evidence type="ECO:0000259" key="13">
    <source>
        <dbReference type="SMART" id="SM00642"/>
    </source>
</evidence>
<dbReference type="InterPro" id="IPR011839">
    <property type="entry name" value="Pullul_strch"/>
</dbReference>
<evidence type="ECO:0000256" key="1">
    <source>
        <dbReference type="ARBA" id="ARBA00000548"/>
    </source>
</evidence>
<dbReference type="InterPro" id="IPR017853">
    <property type="entry name" value="GH"/>
</dbReference>
<dbReference type="SMART" id="SM00642">
    <property type="entry name" value="Aamy"/>
    <property type="match status" value="1"/>
</dbReference>
<dbReference type="NCBIfam" id="TIGR02103">
    <property type="entry name" value="pullul_strch"/>
    <property type="match status" value="1"/>
</dbReference>
<comment type="catalytic activity">
    <reaction evidence="8">
        <text>Hydrolysis of (1-&gt;6)-alpha-D-glucosidic linkages in pullulan, amylopectin and glycogen, and in the alpha- and beta-limit dextrins of amylopectin and glycogen.</text>
        <dbReference type="EC" id="3.2.1.41"/>
    </reaction>
</comment>
<dbReference type="PANTHER" id="PTHR43002">
    <property type="entry name" value="GLYCOGEN DEBRANCHING ENZYME"/>
    <property type="match status" value="1"/>
</dbReference>
<dbReference type="Gene3D" id="2.60.40.1130">
    <property type="entry name" value="Rab geranylgeranyltransferase alpha-subunit, insert domain"/>
    <property type="match status" value="1"/>
</dbReference>
<accession>A0A1H2BU67</accession>
<dbReference type="Gene3D" id="2.60.40.1180">
    <property type="entry name" value="Golgi alpha-mannosidase II"/>
    <property type="match status" value="1"/>
</dbReference>
<dbReference type="SUPFAM" id="SSF51445">
    <property type="entry name" value="(Trans)glycosidases"/>
    <property type="match status" value="1"/>
</dbReference>
<dbReference type="CDD" id="cd10315">
    <property type="entry name" value="CBM41_pullulanase"/>
    <property type="match status" value="2"/>
</dbReference>
<dbReference type="SUPFAM" id="SSF81296">
    <property type="entry name" value="E set domains"/>
    <property type="match status" value="2"/>
</dbReference>
<dbReference type="InterPro" id="IPR040671">
    <property type="entry name" value="Pullulanase_N2"/>
</dbReference>
<evidence type="ECO:0000256" key="2">
    <source>
        <dbReference type="ARBA" id="ARBA00008061"/>
    </source>
</evidence>
<evidence type="ECO:0000256" key="10">
    <source>
        <dbReference type="ARBA" id="ARBA00029618"/>
    </source>
</evidence>
<dbReference type="GO" id="GO:0004556">
    <property type="term" value="F:alpha-amylase activity"/>
    <property type="evidence" value="ECO:0007669"/>
    <property type="project" value="UniProtKB-EC"/>
</dbReference>
<dbReference type="Gene3D" id="3.20.20.80">
    <property type="entry name" value="Glycosidases"/>
    <property type="match status" value="1"/>
</dbReference>